<dbReference type="Proteomes" id="UP000054804">
    <property type="component" value="Unassembled WGS sequence"/>
</dbReference>
<keyword evidence="3" id="KW-1185">Reference proteome</keyword>
<feature type="region of interest" description="Disordered" evidence="1">
    <location>
        <begin position="1"/>
        <end position="23"/>
    </location>
</feature>
<dbReference type="AlphaFoldDB" id="A0A0W7X9X7"/>
<dbReference type="RefSeq" id="WP_058846083.1">
    <property type="nucleotide sequence ID" value="NZ_LOCL01000026.1"/>
</dbReference>
<reference evidence="2 3" key="1">
    <citation type="submission" date="2015-12" db="EMBL/GenBank/DDBJ databases">
        <title>Draft genome sequence of Streptomyces silvensis ATCC 53525, a producer of novel hormone antagonists.</title>
        <authorList>
            <person name="Johnston C.W."/>
            <person name="Li Y."/>
            <person name="Magarvey N.A."/>
        </authorList>
    </citation>
    <scope>NUCLEOTIDE SEQUENCE [LARGE SCALE GENOMIC DNA]</scope>
    <source>
        <strain evidence="2 3">ATCC 53525</strain>
    </source>
</reference>
<dbReference type="OrthoDB" id="4305346at2"/>
<feature type="compositionally biased region" description="Polar residues" evidence="1">
    <location>
        <begin position="78"/>
        <end position="100"/>
    </location>
</feature>
<organism evidence="2 3">
    <name type="scientific">Streptomyces silvensis</name>
    <dbReference type="NCBI Taxonomy" id="1765722"/>
    <lineage>
        <taxon>Bacteria</taxon>
        <taxon>Bacillati</taxon>
        <taxon>Actinomycetota</taxon>
        <taxon>Actinomycetes</taxon>
        <taxon>Kitasatosporales</taxon>
        <taxon>Streptomycetaceae</taxon>
        <taxon>Streptomyces</taxon>
    </lineage>
</organism>
<sequence length="145" mass="15770">MATDQRNQQPTPPKPGTRPSVRVDDQLAADLADIMRTGVNMSDAIRRAAGHLADVYRVGWANGVCPEGTAPQVLAYQLHQQPTPEPTTSGYDEPSATSDTRPPHLLDRRLASPPPGRHLPTAYAETLLGRRTPPQRPDAQRPARA</sequence>
<evidence type="ECO:0000256" key="1">
    <source>
        <dbReference type="SAM" id="MobiDB-lite"/>
    </source>
</evidence>
<proteinExistence type="predicted"/>
<dbReference type="STRING" id="1765722.AT728_04185"/>
<evidence type="ECO:0000313" key="2">
    <source>
        <dbReference type="EMBL" id="KUF19579.1"/>
    </source>
</evidence>
<feature type="compositionally biased region" description="Basic and acidic residues" evidence="1">
    <location>
        <begin position="101"/>
        <end position="110"/>
    </location>
</feature>
<protein>
    <submittedName>
        <fullName evidence="2">Uncharacterized protein</fullName>
    </submittedName>
</protein>
<name>A0A0W7X9X7_9ACTN</name>
<feature type="region of interest" description="Disordered" evidence="1">
    <location>
        <begin position="78"/>
        <end position="145"/>
    </location>
</feature>
<comment type="caution">
    <text evidence="2">The sequence shown here is derived from an EMBL/GenBank/DDBJ whole genome shotgun (WGS) entry which is preliminary data.</text>
</comment>
<dbReference type="EMBL" id="LOCL01000026">
    <property type="protein sequence ID" value="KUF19579.1"/>
    <property type="molecule type" value="Genomic_DNA"/>
</dbReference>
<evidence type="ECO:0000313" key="3">
    <source>
        <dbReference type="Proteomes" id="UP000054804"/>
    </source>
</evidence>
<gene>
    <name evidence="2" type="ORF">AT728_04185</name>
</gene>
<accession>A0A0W7X9X7</accession>